<evidence type="ECO:0000313" key="1">
    <source>
        <dbReference type="EMBL" id="RTG90322.1"/>
    </source>
</evidence>
<dbReference type="AlphaFoldDB" id="A0A430QRJ9"/>
<dbReference type="Pfam" id="PF13424">
    <property type="entry name" value="TPR_12"/>
    <property type="match status" value="1"/>
</dbReference>
<dbReference type="GO" id="GO:1990756">
    <property type="term" value="F:ubiquitin-like ligase-substrate adaptor activity"/>
    <property type="evidence" value="ECO:0007669"/>
    <property type="project" value="TreeGrafter"/>
</dbReference>
<dbReference type="GO" id="GO:0043161">
    <property type="term" value="P:proteasome-mediated ubiquitin-dependent protein catabolic process"/>
    <property type="evidence" value="ECO:0007669"/>
    <property type="project" value="TreeGrafter"/>
</dbReference>
<proteinExistence type="predicted"/>
<gene>
    <name evidence="1" type="ORF">DC041_0004006</name>
</gene>
<dbReference type="PANTHER" id="PTHR46575">
    <property type="entry name" value="AMYLOID PROTEIN-BINDING PROTEIN 2"/>
    <property type="match status" value="1"/>
</dbReference>
<dbReference type="STRING" id="6184.A0A430QRJ9"/>
<keyword evidence="2" id="KW-1185">Reference proteome</keyword>
<dbReference type="PANTHER" id="PTHR46575:SF1">
    <property type="entry name" value="AMYLOID PROTEIN-BINDING PROTEIN 2"/>
    <property type="match status" value="1"/>
</dbReference>
<dbReference type="Pfam" id="PF13374">
    <property type="entry name" value="TPR_10"/>
    <property type="match status" value="1"/>
</dbReference>
<sequence>MFQDNNSSPLICLSKIVLSNIPSGWKVKSQLNDCFKLFSNILPFSSPLELEYFFQFNHFANKGEIKTIYGTFAYYKISKNLKQLMFRKELSLSNSCLLSLIENPPPNFTTHCLLGLPSTLFRQFIIINFCIYWLPMTHVLYHRTVPEEGNTGALQTVFSFLADPHVFNKLYETCRDVQVFIYSWMQHSHFYGVSGANTEGEFSYVDYVYLSFPLKINFMHTKRFLCTAVQLLCFLALEKVVGGMLAFTTPVWSDDSSVTLTHKMFSRHEVHKPMLGYNLLVVLQCPSFVLSNVAFQIFILPNVLSSYSSTSRSTVNYSPLVEPHALSNNLVLNLHEVLNRAPRLKRNAAPEVIAAALLGLKVSNFLCECSEYVHACKAARSVHETVRSFFTPTKFHHAQQRLEYDAMCIMLRAMNAHNMYLEPEDQQVFQHEAPDLLKSMWKSRLLMAKSINMNNFDYSLLPVSLENTSQNAYVSIGLSASRSSDEISEGTSSPSIRILGPAGDESPCVLETLTTRPASLISDSYFPTVYSTSEVVLNLLDGNLDTCISTSAYMNAQLATYHYSMCHYQIAFHFTLLAIEQLELCFNHGTPPSLHVTVEVLRIMCKVCIIKRKYSLGLRIIQHALVYTRSVYGYRNLIYANLLIEYGCLMLNTDKTRKAAEIYRIALALILNYLPGASIMVALALEAIAYAHYVLEYTSGDFGYALNCAEIAGLMLRRLNYGVCMQAASASRVKALIIEEIAIDDNDPSRTRSDLKLARDLHMESLELCERTYGLWNIQTAKHFGNLGRLYQSMQNNKEAEIMHLRAIEIKERLLGPTDFEVGLSVGHLASLYNYDMNRFKEAEQLYLRSVQISLNLFGPTYSGLEYDYRGLQRVYHELGNYSEMQRYQGLFDYWSKERQRLRSLEPSESSDSLEFLDENNIIGLTEQSQLLMELLKEYKYQFKSIFESLHVDYNNENMVNTATTRQDNFNVNFGGSSTMEASRSTGY</sequence>
<name>A0A430QRJ9_SCHBO</name>
<accession>A0A430QRJ9</accession>
<dbReference type="Proteomes" id="UP000290809">
    <property type="component" value="Unassembled WGS sequence"/>
</dbReference>
<dbReference type="InterPro" id="IPR042476">
    <property type="entry name" value="APPBP2"/>
</dbReference>
<dbReference type="GO" id="GO:0031462">
    <property type="term" value="C:Cul2-RING ubiquitin ligase complex"/>
    <property type="evidence" value="ECO:0007669"/>
    <property type="project" value="TreeGrafter"/>
</dbReference>
<evidence type="ECO:0000313" key="2">
    <source>
        <dbReference type="Proteomes" id="UP000290809"/>
    </source>
</evidence>
<evidence type="ECO:0008006" key="3">
    <source>
        <dbReference type="Google" id="ProtNLM"/>
    </source>
</evidence>
<protein>
    <recommendedName>
        <fullName evidence="3">Amyloid protein-binding protein 2</fullName>
    </recommendedName>
</protein>
<dbReference type="InterPro" id="IPR011990">
    <property type="entry name" value="TPR-like_helical_dom_sf"/>
</dbReference>
<dbReference type="EMBL" id="QMKO01001449">
    <property type="protein sequence ID" value="RTG90322.1"/>
    <property type="molecule type" value="Genomic_DNA"/>
</dbReference>
<organism evidence="1 2">
    <name type="scientific">Schistosoma bovis</name>
    <name type="common">Blood fluke</name>
    <dbReference type="NCBI Taxonomy" id="6184"/>
    <lineage>
        <taxon>Eukaryota</taxon>
        <taxon>Metazoa</taxon>
        <taxon>Spiralia</taxon>
        <taxon>Lophotrochozoa</taxon>
        <taxon>Platyhelminthes</taxon>
        <taxon>Trematoda</taxon>
        <taxon>Digenea</taxon>
        <taxon>Strigeidida</taxon>
        <taxon>Schistosomatoidea</taxon>
        <taxon>Schistosomatidae</taxon>
        <taxon>Schistosoma</taxon>
    </lineage>
</organism>
<dbReference type="GO" id="GO:0006886">
    <property type="term" value="P:intracellular protein transport"/>
    <property type="evidence" value="ECO:0007669"/>
    <property type="project" value="InterPro"/>
</dbReference>
<comment type="caution">
    <text evidence="1">The sequence shown here is derived from an EMBL/GenBank/DDBJ whole genome shotgun (WGS) entry which is preliminary data.</text>
</comment>
<reference evidence="1 2" key="1">
    <citation type="journal article" date="2019" name="PLoS Pathog.">
        <title>Genome sequence of the bovine parasite Schistosoma bovis Tanzania.</title>
        <authorList>
            <person name="Oey H."/>
            <person name="Zakrzewski M."/>
            <person name="Gobert G."/>
            <person name="Gravermann K."/>
            <person name="Stoye J."/>
            <person name="Jones M."/>
            <person name="Mcmanus D."/>
            <person name="Krause L."/>
        </authorList>
    </citation>
    <scope>NUCLEOTIDE SEQUENCE [LARGE SCALE GENOMIC DNA]</scope>
    <source>
        <strain evidence="1 2">TAN1997</strain>
    </source>
</reference>
<dbReference type="Gene3D" id="1.25.40.10">
    <property type="entry name" value="Tetratricopeptide repeat domain"/>
    <property type="match status" value="1"/>
</dbReference>
<dbReference type="SUPFAM" id="SSF48452">
    <property type="entry name" value="TPR-like"/>
    <property type="match status" value="1"/>
</dbReference>